<evidence type="ECO:0000256" key="1">
    <source>
        <dbReference type="SAM" id="Coils"/>
    </source>
</evidence>
<dbReference type="AlphaFoldDB" id="A0A239WGZ1"/>
<keyword evidence="1" id="KW-0175">Coiled coil</keyword>
<feature type="coiled-coil region" evidence="1">
    <location>
        <begin position="96"/>
        <end position="147"/>
    </location>
</feature>
<dbReference type="eggNOG" id="COG1579">
    <property type="taxonomic scope" value="Bacteria"/>
</dbReference>
<sequence length="241" mass="27012">MKAAPQDQWKLLDLAETDRLIARRRHDRKVLPQLAELRKLAGSRQSLAEDLVAKQTVVFDLKADQKRIEADLAPARARLERNQATVDAGQIDHKALRGLTDEIEHLKRRIGDLEDAELDIMQRVEEAEAAQEQADEARKALDGHIREVLASRDHDLSEIDAELKRLVAQRTAQAGALPADLLKLYQTLLERTGMGAGRLEHGVCSACGIVANPGDQRRYDQAPADEVLRCEECDRIMVRPL</sequence>
<feature type="domain" description="CT398-like coiled coil hairpin" evidence="2">
    <location>
        <begin position="14"/>
        <end position="193"/>
    </location>
</feature>
<dbReference type="RefSeq" id="WP_021104504.1">
    <property type="nucleotide sequence ID" value="NZ_LT906441.1"/>
</dbReference>
<accession>A0A239WGZ1</accession>
<gene>
    <name evidence="3" type="ORF">SAMEA4412665_00947</name>
</gene>
<dbReference type="Proteomes" id="UP000215332">
    <property type="component" value="Chromosome 1"/>
</dbReference>
<reference evidence="3 4" key="1">
    <citation type="submission" date="2017-06" db="EMBL/GenBank/DDBJ databases">
        <authorList>
            <consortium name="Pathogen Informatics"/>
        </authorList>
    </citation>
    <scope>NUCLEOTIDE SEQUENCE [LARGE SCALE GENOMIC DNA]</scope>
    <source>
        <strain evidence="3 4">NCTC11865</strain>
    </source>
</reference>
<dbReference type="KEGG" id="cgrn:4412665_00947"/>
<evidence type="ECO:0000313" key="4">
    <source>
        <dbReference type="Proteomes" id="UP000215332"/>
    </source>
</evidence>
<dbReference type="Gene3D" id="1.10.287.1490">
    <property type="match status" value="1"/>
</dbReference>
<name>A0A239WGZ1_9ACTN</name>
<dbReference type="InterPro" id="IPR056003">
    <property type="entry name" value="CT398_CC_hairpin"/>
</dbReference>
<dbReference type="EMBL" id="LT906441">
    <property type="protein sequence ID" value="SNV33410.1"/>
    <property type="molecule type" value="Genomic_DNA"/>
</dbReference>
<protein>
    <submittedName>
        <fullName evidence="3">Putative zinc ribbon domain</fullName>
    </submittedName>
</protein>
<evidence type="ECO:0000259" key="2">
    <source>
        <dbReference type="Pfam" id="PF24481"/>
    </source>
</evidence>
<organism evidence="3 4">
    <name type="scientific">Cutibacterium granulosum</name>
    <dbReference type="NCBI Taxonomy" id="33011"/>
    <lineage>
        <taxon>Bacteria</taxon>
        <taxon>Bacillati</taxon>
        <taxon>Actinomycetota</taxon>
        <taxon>Actinomycetes</taxon>
        <taxon>Propionibacteriales</taxon>
        <taxon>Propionibacteriaceae</taxon>
        <taxon>Cutibacterium</taxon>
    </lineage>
</organism>
<proteinExistence type="predicted"/>
<evidence type="ECO:0000313" key="3">
    <source>
        <dbReference type="EMBL" id="SNV33410.1"/>
    </source>
</evidence>
<dbReference type="Pfam" id="PF24481">
    <property type="entry name" value="CT398_CC"/>
    <property type="match status" value="1"/>
</dbReference>